<evidence type="ECO:0000256" key="3">
    <source>
        <dbReference type="ARBA" id="ARBA00022989"/>
    </source>
</evidence>
<feature type="transmembrane region" description="Helical" evidence="5">
    <location>
        <begin position="31"/>
        <end position="52"/>
    </location>
</feature>
<dbReference type="Pfam" id="PF02674">
    <property type="entry name" value="Colicin_V"/>
    <property type="match status" value="1"/>
</dbReference>
<evidence type="ECO:0000313" key="6">
    <source>
        <dbReference type="EMBL" id="ACM92755.1"/>
    </source>
</evidence>
<gene>
    <name evidence="6" type="primary">cvpA</name>
    <name evidence="6" type="ordered locus">NAMH_0896</name>
</gene>
<dbReference type="AlphaFoldDB" id="B9L9J1"/>
<dbReference type="PANTHER" id="PTHR37306">
    <property type="entry name" value="COLICIN V PRODUCTION PROTEIN"/>
    <property type="match status" value="1"/>
</dbReference>
<protein>
    <submittedName>
        <fullName evidence="6">CvpA family protein</fullName>
    </submittedName>
</protein>
<keyword evidence="2 5" id="KW-0812">Transmembrane</keyword>
<keyword evidence="4 5" id="KW-0472">Membrane</keyword>
<feature type="transmembrane region" description="Helical" evidence="5">
    <location>
        <begin position="7"/>
        <end position="25"/>
    </location>
</feature>
<organism evidence="6 7">
    <name type="scientific">Nautilia profundicola (strain ATCC BAA-1463 / DSM 18972 / AmH)</name>
    <dbReference type="NCBI Taxonomy" id="598659"/>
    <lineage>
        <taxon>Bacteria</taxon>
        <taxon>Pseudomonadati</taxon>
        <taxon>Campylobacterota</taxon>
        <taxon>Epsilonproteobacteria</taxon>
        <taxon>Nautiliales</taxon>
        <taxon>Nautiliaceae</taxon>
        <taxon>Nautilia</taxon>
    </lineage>
</organism>
<proteinExistence type="predicted"/>
<dbReference type="InterPro" id="IPR003825">
    <property type="entry name" value="Colicin-V_CvpA"/>
</dbReference>
<dbReference type="eggNOG" id="COG1286">
    <property type="taxonomic scope" value="Bacteria"/>
</dbReference>
<reference evidence="6 7" key="1">
    <citation type="journal article" date="2009" name="PLoS Genet.">
        <title>Adaptations to submarine hydrothermal environments exemplified by the genome of Nautilia profundicola.</title>
        <authorList>
            <person name="Campbell B.J."/>
            <person name="Smith J.L."/>
            <person name="Hanson T.E."/>
            <person name="Klotz M.G."/>
            <person name="Stein L.Y."/>
            <person name="Lee C.K."/>
            <person name="Wu D."/>
            <person name="Robinson J.M."/>
            <person name="Khouri H.M."/>
            <person name="Eisen J.A."/>
            <person name="Cary S.C."/>
        </authorList>
    </citation>
    <scope>NUCLEOTIDE SEQUENCE [LARGE SCALE GENOMIC DNA]</scope>
    <source>
        <strain evidence="7">ATCC BAA-1463 / DSM 18972 / AmH</strain>
    </source>
</reference>
<evidence type="ECO:0000313" key="7">
    <source>
        <dbReference type="Proteomes" id="UP000000448"/>
    </source>
</evidence>
<evidence type="ECO:0000256" key="4">
    <source>
        <dbReference type="ARBA" id="ARBA00023136"/>
    </source>
</evidence>
<accession>B9L9J1</accession>
<dbReference type="STRING" id="598659.NAMH_0896"/>
<evidence type="ECO:0000256" key="1">
    <source>
        <dbReference type="ARBA" id="ARBA00004141"/>
    </source>
</evidence>
<sequence>MSIFDGIIIAITLILAIKGYFNGIIKEVAGLIGIIGGLFLASKFFHQTGLYINDHLFQIPNKSAVDLVGFIVVFVGFWVLTVFIGFLLGKILKLSALGALDKILGFIFSGAKFFLLVSIIVAMLWQVAFIREKMQNIAKNSFMLPVLVKIGKKIINITPQDLEKLGKNVKISHLIQTKDSVYV</sequence>
<dbReference type="RefSeq" id="WP_015901807.1">
    <property type="nucleotide sequence ID" value="NC_012115.1"/>
</dbReference>
<dbReference type="OrthoDB" id="5334123at2"/>
<dbReference type="GO" id="GO:0009403">
    <property type="term" value="P:toxin biosynthetic process"/>
    <property type="evidence" value="ECO:0007669"/>
    <property type="project" value="InterPro"/>
</dbReference>
<dbReference type="KEGG" id="nam:NAMH_0896"/>
<dbReference type="Proteomes" id="UP000000448">
    <property type="component" value="Chromosome"/>
</dbReference>
<keyword evidence="3 5" id="KW-1133">Transmembrane helix</keyword>
<evidence type="ECO:0000256" key="5">
    <source>
        <dbReference type="SAM" id="Phobius"/>
    </source>
</evidence>
<dbReference type="GO" id="GO:0016020">
    <property type="term" value="C:membrane"/>
    <property type="evidence" value="ECO:0007669"/>
    <property type="project" value="UniProtKB-SubCell"/>
</dbReference>
<evidence type="ECO:0000256" key="2">
    <source>
        <dbReference type="ARBA" id="ARBA00022692"/>
    </source>
</evidence>
<dbReference type="EMBL" id="CP001279">
    <property type="protein sequence ID" value="ACM92755.1"/>
    <property type="molecule type" value="Genomic_DNA"/>
</dbReference>
<dbReference type="HOGENOM" id="CLU_092720_1_0_7"/>
<comment type="subcellular location">
    <subcellularLocation>
        <location evidence="1">Membrane</location>
        <topology evidence="1">Multi-pass membrane protein</topology>
    </subcellularLocation>
</comment>
<feature type="transmembrane region" description="Helical" evidence="5">
    <location>
        <begin position="103"/>
        <end position="125"/>
    </location>
</feature>
<keyword evidence="7" id="KW-1185">Reference proteome</keyword>
<dbReference type="PANTHER" id="PTHR37306:SF1">
    <property type="entry name" value="COLICIN V PRODUCTION PROTEIN"/>
    <property type="match status" value="1"/>
</dbReference>
<name>B9L9J1_NAUPA</name>
<feature type="transmembrane region" description="Helical" evidence="5">
    <location>
        <begin position="64"/>
        <end position="88"/>
    </location>
</feature>